<feature type="transmembrane region" description="Helical" evidence="1">
    <location>
        <begin position="283"/>
        <end position="300"/>
    </location>
</feature>
<organism evidence="2 3">
    <name type="scientific">Blautia obeum</name>
    <dbReference type="NCBI Taxonomy" id="40520"/>
    <lineage>
        <taxon>Bacteria</taxon>
        <taxon>Bacillati</taxon>
        <taxon>Bacillota</taxon>
        <taxon>Clostridia</taxon>
        <taxon>Lachnospirales</taxon>
        <taxon>Lachnospiraceae</taxon>
        <taxon>Blautia</taxon>
    </lineage>
</organism>
<evidence type="ECO:0000313" key="3">
    <source>
        <dbReference type="Proteomes" id="UP000095645"/>
    </source>
</evidence>
<keyword evidence="1" id="KW-0812">Transmembrane</keyword>
<dbReference type="AlphaFoldDB" id="A0A174C4E5"/>
<sequence>MNEMIKAERNKICSRKQTRMLFLAGVVLIVAYFFFFQFNYQNVFYDYDLEKMALASGFTAIEQRKEVAEIFEGKLSQNTLLTMQEKIDQAKQATVGQDENSAFSAVHVYRDQVAILEYLTNSDGSFKSLETAYPNSPTVTLGYCDGWDKLLSGMGSILSIMICLIVVITLSPVFSEEYALHTDSIIYSARYGRTKLTTSKIIAALEVVIGTYLLYLLLNLVLYGCTYGLQGWNVSIQSSLHYASSIYNLTFLQMFFISVILNIFGIVALTTITLFLSAQMSSPVTALITSCVICFLPVVFDFNDSLPVLQKMQEICPIFMLHTNGIFSDMKTYFGMSQPVFMIILNVGLIFVFYRLTKNISKKHQVTG</sequence>
<proteinExistence type="predicted"/>
<reference evidence="2 3" key="1">
    <citation type="submission" date="2015-09" db="EMBL/GenBank/DDBJ databases">
        <authorList>
            <consortium name="Pathogen Informatics"/>
        </authorList>
    </citation>
    <scope>NUCLEOTIDE SEQUENCE [LARGE SCALE GENOMIC DNA]</scope>
    <source>
        <strain evidence="2 3">2789STDY5834861</strain>
    </source>
</reference>
<feature type="transmembrane region" description="Helical" evidence="1">
    <location>
        <begin position="21"/>
        <end position="40"/>
    </location>
</feature>
<dbReference type="RefSeq" id="WP_055058041.1">
    <property type="nucleotide sequence ID" value="NZ_CYZP01000014.1"/>
</dbReference>
<protein>
    <submittedName>
        <fullName evidence="2">ABC-type transport system involved in multi-copper enzyme maturation, permease component</fullName>
    </submittedName>
</protein>
<feature type="transmembrane region" description="Helical" evidence="1">
    <location>
        <begin position="201"/>
        <end position="229"/>
    </location>
</feature>
<dbReference type="EMBL" id="CYZP01000014">
    <property type="protein sequence ID" value="CUO08024.1"/>
    <property type="molecule type" value="Genomic_DNA"/>
</dbReference>
<keyword evidence="1" id="KW-1133">Transmembrane helix</keyword>
<name>A0A174C4E5_9FIRM</name>
<evidence type="ECO:0000313" key="2">
    <source>
        <dbReference type="EMBL" id="CUO08024.1"/>
    </source>
</evidence>
<accession>A0A174C4E5</accession>
<feature type="transmembrane region" description="Helical" evidence="1">
    <location>
        <begin position="333"/>
        <end position="354"/>
    </location>
</feature>
<feature type="transmembrane region" description="Helical" evidence="1">
    <location>
        <begin position="157"/>
        <end position="180"/>
    </location>
</feature>
<dbReference type="Proteomes" id="UP000095645">
    <property type="component" value="Unassembled WGS sequence"/>
</dbReference>
<evidence type="ECO:0000256" key="1">
    <source>
        <dbReference type="SAM" id="Phobius"/>
    </source>
</evidence>
<feature type="transmembrane region" description="Helical" evidence="1">
    <location>
        <begin position="249"/>
        <end position="276"/>
    </location>
</feature>
<gene>
    <name evidence="2" type="ORF">ERS852476_01826</name>
</gene>
<keyword evidence="1" id="KW-0472">Membrane</keyword>